<reference evidence="5" key="1">
    <citation type="journal article" date="2013" name="Proc. Natl. Acad. Sci. U.S.A.">
        <title>Genome structure and metabolic features in the red seaweed Chondrus crispus shed light on evolution of the Archaeplastida.</title>
        <authorList>
            <person name="Collen J."/>
            <person name="Porcel B."/>
            <person name="Carre W."/>
            <person name="Ball S.G."/>
            <person name="Chaparro C."/>
            <person name="Tonon T."/>
            <person name="Barbeyron T."/>
            <person name="Michel G."/>
            <person name="Noel B."/>
            <person name="Valentin K."/>
            <person name="Elias M."/>
            <person name="Artiguenave F."/>
            <person name="Arun A."/>
            <person name="Aury J.M."/>
            <person name="Barbosa-Neto J.F."/>
            <person name="Bothwell J.H."/>
            <person name="Bouget F.Y."/>
            <person name="Brillet L."/>
            <person name="Cabello-Hurtado F."/>
            <person name="Capella-Gutierrez S."/>
            <person name="Charrier B."/>
            <person name="Cladiere L."/>
            <person name="Cock J.M."/>
            <person name="Coelho S.M."/>
            <person name="Colleoni C."/>
            <person name="Czjzek M."/>
            <person name="Da Silva C."/>
            <person name="Delage L."/>
            <person name="Denoeud F."/>
            <person name="Deschamps P."/>
            <person name="Dittami S.M."/>
            <person name="Gabaldon T."/>
            <person name="Gachon C.M."/>
            <person name="Groisillier A."/>
            <person name="Herve C."/>
            <person name="Jabbari K."/>
            <person name="Katinka M."/>
            <person name="Kloareg B."/>
            <person name="Kowalczyk N."/>
            <person name="Labadie K."/>
            <person name="Leblanc C."/>
            <person name="Lopez P.J."/>
            <person name="McLachlan D.H."/>
            <person name="Meslet-Cladiere L."/>
            <person name="Moustafa A."/>
            <person name="Nehr Z."/>
            <person name="Nyvall Collen P."/>
            <person name="Panaud O."/>
            <person name="Partensky F."/>
            <person name="Poulain J."/>
            <person name="Rensing S.A."/>
            <person name="Rousvoal S."/>
            <person name="Samson G."/>
            <person name="Symeonidi A."/>
            <person name="Weissenbach J."/>
            <person name="Zambounis A."/>
            <person name="Wincker P."/>
            <person name="Boyen C."/>
        </authorList>
    </citation>
    <scope>NUCLEOTIDE SEQUENCE [LARGE SCALE GENOMIC DNA]</scope>
    <source>
        <strain evidence="5">cv. Stackhouse</strain>
    </source>
</reference>
<dbReference type="GO" id="GO:0004497">
    <property type="term" value="F:monooxygenase activity"/>
    <property type="evidence" value="ECO:0007669"/>
    <property type="project" value="UniProtKB-KW"/>
</dbReference>
<dbReference type="AlphaFoldDB" id="R7Q4U1"/>
<sequence length="412" mass="46687">MGLPARVPLIRRLPVLIVGGGLSGFTSALSLHRAGIRNNIITRETKFTQHARSGVFLGGSSIRILDRLGLGPQYRSLGTPLYRAVIEDVNGKEIISFRLDDYGMEVWNVPRQNLQQLLLESIPPDSVHFGTKFRALHISDGSAHVKVQQALDRSGQLIEPKAAYFESKFVVGADGNNSAVRSFMSRPAMTFYSGTSIWRAVVQNQDTEKYPLHIGKEVWGLKKRFGFARMSPDEVVWWAVLTDLPEVLLRPFAPHLLREFSDFPEITKDLILSIESDRSIYRTEMKRVWPEQFPWVDPSSSRIALVGDAGRPEHFGNLHSGHSFAVEDGYFLAHHLAEQNEKGMLRTGPKLGRYQESRQEQMIATKQYSARLDRLSLPQSRIQRYCVRKLLHISFERMALHGTGPRIPMFQA</sequence>
<dbReference type="STRING" id="2769.R7Q4U1"/>
<dbReference type="Proteomes" id="UP000012073">
    <property type="component" value="Unassembled WGS sequence"/>
</dbReference>
<dbReference type="EMBL" id="HG001649">
    <property type="protein sequence ID" value="CDF33552.1"/>
    <property type="molecule type" value="Genomic_DNA"/>
</dbReference>
<dbReference type="Pfam" id="PF01494">
    <property type="entry name" value="FAD_binding_3"/>
    <property type="match status" value="1"/>
</dbReference>
<dbReference type="InterPro" id="IPR036188">
    <property type="entry name" value="FAD/NAD-bd_sf"/>
</dbReference>
<keyword evidence="2" id="KW-0503">Monooxygenase</keyword>
<dbReference type="InterPro" id="IPR002938">
    <property type="entry name" value="FAD-bd"/>
</dbReference>
<dbReference type="Gene3D" id="3.50.50.60">
    <property type="entry name" value="FAD/NAD(P)-binding domain"/>
    <property type="match status" value="1"/>
</dbReference>
<dbReference type="KEGG" id="ccp:CHC_T00002349001"/>
<dbReference type="InterPro" id="IPR050493">
    <property type="entry name" value="FAD-dep_Monooxygenase_BioMet"/>
</dbReference>
<evidence type="ECO:0000256" key="1">
    <source>
        <dbReference type="ARBA" id="ARBA00023002"/>
    </source>
</evidence>
<dbReference type="PANTHER" id="PTHR13789:SF309">
    <property type="entry name" value="PUTATIVE (AFU_ORTHOLOGUE AFUA_6G14510)-RELATED"/>
    <property type="match status" value="1"/>
</dbReference>
<keyword evidence="5" id="KW-1185">Reference proteome</keyword>
<dbReference type="RefSeq" id="XP_005713355.1">
    <property type="nucleotide sequence ID" value="XM_005713298.1"/>
</dbReference>
<dbReference type="PhylomeDB" id="R7Q4U1"/>
<evidence type="ECO:0000259" key="3">
    <source>
        <dbReference type="Pfam" id="PF01494"/>
    </source>
</evidence>
<dbReference type="GO" id="GO:0071949">
    <property type="term" value="F:FAD binding"/>
    <property type="evidence" value="ECO:0007669"/>
    <property type="project" value="InterPro"/>
</dbReference>
<feature type="domain" description="FAD-binding" evidence="3">
    <location>
        <begin position="13"/>
        <end position="213"/>
    </location>
</feature>
<gene>
    <name evidence="4" type="ORF">CHC_T00002349001</name>
</gene>
<evidence type="ECO:0000313" key="4">
    <source>
        <dbReference type="EMBL" id="CDF33552.1"/>
    </source>
</evidence>
<dbReference type="OMA" id="HSMTSFF"/>
<dbReference type="GeneID" id="17321067"/>
<dbReference type="SUPFAM" id="SSF51905">
    <property type="entry name" value="FAD/NAD(P)-binding domain"/>
    <property type="match status" value="1"/>
</dbReference>
<organism evidence="4 5">
    <name type="scientific">Chondrus crispus</name>
    <name type="common">Carrageen Irish moss</name>
    <name type="synonym">Polymorpha crispa</name>
    <dbReference type="NCBI Taxonomy" id="2769"/>
    <lineage>
        <taxon>Eukaryota</taxon>
        <taxon>Rhodophyta</taxon>
        <taxon>Florideophyceae</taxon>
        <taxon>Rhodymeniophycidae</taxon>
        <taxon>Gigartinales</taxon>
        <taxon>Gigartinaceae</taxon>
        <taxon>Chondrus</taxon>
    </lineage>
</organism>
<dbReference type="Gramene" id="CDF33552">
    <property type="protein sequence ID" value="CDF33552"/>
    <property type="gene ID" value="CHC_T00002349001"/>
</dbReference>
<evidence type="ECO:0000256" key="2">
    <source>
        <dbReference type="ARBA" id="ARBA00023033"/>
    </source>
</evidence>
<keyword evidence="1" id="KW-0560">Oxidoreductase</keyword>
<proteinExistence type="predicted"/>
<dbReference type="PANTHER" id="PTHR13789">
    <property type="entry name" value="MONOOXYGENASE"/>
    <property type="match status" value="1"/>
</dbReference>
<protein>
    <recommendedName>
        <fullName evidence="3">FAD-binding domain-containing protein</fullName>
    </recommendedName>
</protein>
<dbReference type="PRINTS" id="PR00420">
    <property type="entry name" value="RNGMNOXGNASE"/>
</dbReference>
<evidence type="ECO:0000313" key="5">
    <source>
        <dbReference type="Proteomes" id="UP000012073"/>
    </source>
</evidence>
<accession>R7Q4U1</accession>
<dbReference type="OrthoDB" id="655030at2759"/>
<name>R7Q4U1_CHOCR</name>